<evidence type="ECO:0000313" key="7">
    <source>
        <dbReference type="Proteomes" id="UP000028185"/>
    </source>
</evidence>
<dbReference type="EMBL" id="CP008921">
    <property type="protein sequence ID" value="AIG42874.1"/>
    <property type="molecule type" value="Genomic_DNA"/>
</dbReference>
<dbReference type="SUPFAM" id="SSF46955">
    <property type="entry name" value="Putative DNA-binding domain"/>
    <property type="match status" value="1"/>
</dbReference>
<reference evidence="6 7" key="1">
    <citation type="journal article" date="2014" name="Genome Announc.">
        <title>Whole-Genome Sequence of Streptococcus suis Serotype 4 Reference Strain 6407.</title>
        <authorList>
            <person name="Wang K."/>
            <person name="Chen J."/>
            <person name="Yao H."/>
            <person name="Lu C."/>
        </authorList>
    </citation>
    <scope>NUCLEOTIDE SEQUENCE [LARGE SCALE GENOMIC DNA]</scope>
    <source>
        <strain evidence="6">6407</strain>
    </source>
</reference>
<evidence type="ECO:0000313" key="6">
    <source>
        <dbReference type="EMBL" id="AIG42874.1"/>
    </source>
</evidence>
<dbReference type="AlphaFoldDB" id="A0A075SEX1"/>
<dbReference type="CDD" id="cd01106">
    <property type="entry name" value="HTH_TipAL-Mta"/>
    <property type="match status" value="1"/>
</dbReference>
<evidence type="ECO:0000259" key="5">
    <source>
        <dbReference type="PROSITE" id="PS50937"/>
    </source>
</evidence>
<keyword evidence="2" id="KW-0238">DNA-binding</keyword>
<sequence>MNENWTVKQVSQLTGLTVRTLHHYDQIGLLKPAFVAENGYRYYNQENLARLQEILLFRELDFPLKDIQQLLDMTEINRQQVLRDHITLLELKRERLDRIINHARLLTEKGGEVMDFHAFDSSQLEAYKAEAKERWGQTAAYAEFEEGYDASKDRAFAREMQAIFEAFGKMQSLEASHPDVQDQVATLQAYITEDFYTCTKEILQGLGLMYVEDERFTVNIDRAGGPGTASFVSQAIAIYCQE</sequence>
<dbReference type="InterPro" id="IPR036244">
    <property type="entry name" value="TipA-like_antibiotic-bd"/>
</dbReference>
<dbReference type="RefSeq" id="WP_024381733.1">
    <property type="nucleotide sequence ID" value="NZ_ALLE01000007.1"/>
</dbReference>
<dbReference type="InterPro" id="IPR012925">
    <property type="entry name" value="TipAS_dom"/>
</dbReference>
<protein>
    <submittedName>
        <fullName evidence="6">MerR family transcriptional regulator</fullName>
    </submittedName>
</protein>
<organism evidence="6 7">
    <name type="scientific">Streptococcus suis 6407</name>
    <dbReference type="NCBI Taxonomy" id="1214179"/>
    <lineage>
        <taxon>Bacteria</taxon>
        <taxon>Bacillati</taxon>
        <taxon>Bacillota</taxon>
        <taxon>Bacilli</taxon>
        <taxon>Lactobacillales</taxon>
        <taxon>Streptococcaceae</taxon>
        <taxon>Streptococcus</taxon>
    </lineage>
</organism>
<dbReference type="PANTHER" id="PTHR30204:SF90">
    <property type="entry name" value="HTH-TYPE TRANSCRIPTIONAL ACTIVATOR MTA"/>
    <property type="match status" value="1"/>
</dbReference>
<keyword evidence="1" id="KW-0805">Transcription regulation</keyword>
<dbReference type="Gene3D" id="1.10.490.50">
    <property type="entry name" value="Antibiotic binding domain of TipA-like multidrug resistance regulators"/>
    <property type="match status" value="1"/>
</dbReference>
<dbReference type="PANTHER" id="PTHR30204">
    <property type="entry name" value="REDOX-CYCLING DRUG-SENSING TRANSCRIPTIONAL ACTIVATOR SOXR"/>
    <property type="match status" value="1"/>
</dbReference>
<dbReference type="HOGENOM" id="CLU_060077_0_6_9"/>
<dbReference type="GO" id="GO:0003677">
    <property type="term" value="F:DNA binding"/>
    <property type="evidence" value="ECO:0007669"/>
    <property type="project" value="UniProtKB-KW"/>
</dbReference>
<dbReference type="InterPro" id="IPR047057">
    <property type="entry name" value="MerR_fam"/>
</dbReference>
<dbReference type="Pfam" id="PF07739">
    <property type="entry name" value="TipAS"/>
    <property type="match status" value="1"/>
</dbReference>
<dbReference type="PROSITE" id="PS50937">
    <property type="entry name" value="HTH_MERR_2"/>
    <property type="match status" value="1"/>
</dbReference>
<evidence type="ECO:0000256" key="4">
    <source>
        <dbReference type="ARBA" id="ARBA00023163"/>
    </source>
</evidence>
<gene>
    <name evidence="6" type="ORF">ID09_01900</name>
</gene>
<dbReference type="Proteomes" id="UP000028185">
    <property type="component" value="Chromosome"/>
</dbReference>
<feature type="domain" description="HTH merR-type" evidence="5">
    <location>
        <begin position="4"/>
        <end position="73"/>
    </location>
</feature>
<dbReference type="SMART" id="SM00422">
    <property type="entry name" value="HTH_MERR"/>
    <property type="match status" value="1"/>
</dbReference>
<evidence type="ECO:0000256" key="2">
    <source>
        <dbReference type="ARBA" id="ARBA00023125"/>
    </source>
</evidence>
<dbReference type="InterPro" id="IPR000551">
    <property type="entry name" value="MerR-type_HTH_dom"/>
</dbReference>
<name>A0A075SEX1_STRSU</name>
<dbReference type="SUPFAM" id="SSF89082">
    <property type="entry name" value="Antibiotic binding domain of TipA-like multidrug resistance regulators"/>
    <property type="match status" value="1"/>
</dbReference>
<dbReference type="Pfam" id="PF13411">
    <property type="entry name" value="MerR_1"/>
    <property type="match status" value="1"/>
</dbReference>
<keyword evidence="4" id="KW-0804">Transcription</keyword>
<accession>A0A075SEX1</accession>
<evidence type="ECO:0000256" key="3">
    <source>
        <dbReference type="ARBA" id="ARBA00023159"/>
    </source>
</evidence>
<dbReference type="Gene3D" id="1.10.1660.10">
    <property type="match status" value="1"/>
</dbReference>
<dbReference type="InterPro" id="IPR009061">
    <property type="entry name" value="DNA-bd_dom_put_sf"/>
</dbReference>
<dbReference type="GO" id="GO:0003700">
    <property type="term" value="F:DNA-binding transcription factor activity"/>
    <property type="evidence" value="ECO:0007669"/>
    <property type="project" value="InterPro"/>
</dbReference>
<keyword evidence="3" id="KW-0010">Activator</keyword>
<dbReference type="PATRIC" id="fig|1214179.4.peg.349"/>
<evidence type="ECO:0000256" key="1">
    <source>
        <dbReference type="ARBA" id="ARBA00023015"/>
    </source>
</evidence>
<proteinExistence type="predicted"/>